<dbReference type="FunFam" id="1.10.3810.10:FF:000001">
    <property type="entry name" value="Penicillin-binding protein 1A"/>
    <property type="match status" value="1"/>
</dbReference>
<evidence type="ECO:0000256" key="7">
    <source>
        <dbReference type="ARBA" id="ARBA00022679"/>
    </source>
</evidence>
<evidence type="ECO:0000256" key="8">
    <source>
        <dbReference type="ARBA" id="ARBA00022801"/>
    </source>
</evidence>
<dbReference type="InterPro" id="IPR050396">
    <property type="entry name" value="Glycosyltr_51/Transpeptidase"/>
</dbReference>
<feature type="region of interest" description="Disordered" evidence="15">
    <location>
        <begin position="1"/>
        <end position="67"/>
    </location>
</feature>
<evidence type="ECO:0000256" key="15">
    <source>
        <dbReference type="SAM" id="MobiDB-lite"/>
    </source>
</evidence>
<evidence type="ECO:0000259" key="18">
    <source>
        <dbReference type="Pfam" id="PF00912"/>
    </source>
</evidence>
<dbReference type="EMBL" id="OBEL01000005">
    <property type="protein sequence ID" value="SNZ20507.1"/>
    <property type="molecule type" value="Genomic_DNA"/>
</dbReference>
<evidence type="ECO:0000256" key="10">
    <source>
        <dbReference type="ARBA" id="ARBA00022984"/>
    </source>
</evidence>
<keyword evidence="7" id="KW-0808">Transferase</keyword>
<dbReference type="InterPro" id="IPR023346">
    <property type="entry name" value="Lysozyme-like_dom_sf"/>
</dbReference>
<dbReference type="GO" id="GO:0009002">
    <property type="term" value="F:serine-type D-Ala-D-Ala carboxypeptidase activity"/>
    <property type="evidence" value="ECO:0007669"/>
    <property type="project" value="UniProtKB-EC"/>
</dbReference>
<keyword evidence="16" id="KW-0472">Membrane</keyword>
<gene>
    <name evidence="19" type="ORF">SAMN06265368_3611</name>
</gene>
<dbReference type="GO" id="GO:0008360">
    <property type="term" value="P:regulation of cell shape"/>
    <property type="evidence" value="ECO:0007669"/>
    <property type="project" value="UniProtKB-KW"/>
</dbReference>
<dbReference type="GO" id="GO:0071555">
    <property type="term" value="P:cell wall organization"/>
    <property type="evidence" value="ECO:0007669"/>
    <property type="project" value="UniProtKB-KW"/>
</dbReference>
<keyword evidence="11" id="KW-0511">Multifunctional enzyme</keyword>
<evidence type="ECO:0000259" key="17">
    <source>
        <dbReference type="Pfam" id="PF00905"/>
    </source>
</evidence>
<feature type="transmembrane region" description="Helical" evidence="16">
    <location>
        <begin position="81"/>
        <end position="106"/>
    </location>
</feature>
<dbReference type="PANTHER" id="PTHR32282">
    <property type="entry name" value="BINDING PROTEIN TRANSPEPTIDASE, PUTATIVE-RELATED"/>
    <property type="match status" value="1"/>
</dbReference>
<evidence type="ECO:0000256" key="11">
    <source>
        <dbReference type="ARBA" id="ARBA00023268"/>
    </source>
</evidence>
<evidence type="ECO:0000256" key="3">
    <source>
        <dbReference type="ARBA" id="ARBA00007739"/>
    </source>
</evidence>
<comment type="pathway">
    <text evidence="1">Cell wall biogenesis; peptidoglycan biosynthesis.</text>
</comment>
<evidence type="ECO:0000313" key="20">
    <source>
        <dbReference type="Proteomes" id="UP000219439"/>
    </source>
</evidence>
<dbReference type="GO" id="GO:0008658">
    <property type="term" value="F:penicillin binding"/>
    <property type="evidence" value="ECO:0007669"/>
    <property type="project" value="InterPro"/>
</dbReference>
<keyword evidence="4" id="KW-0121">Carboxypeptidase</keyword>
<dbReference type="GO" id="GO:0009252">
    <property type="term" value="P:peptidoglycan biosynthetic process"/>
    <property type="evidence" value="ECO:0007669"/>
    <property type="project" value="UniProtKB-UniPathway"/>
</dbReference>
<dbReference type="InterPro" id="IPR012338">
    <property type="entry name" value="Beta-lactam/transpept-like"/>
</dbReference>
<comment type="catalytic activity">
    <reaction evidence="13">
        <text>Preferential cleavage: (Ac)2-L-Lys-D-Ala-|-D-Ala. Also transpeptidation of peptidyl-alanyl moieties that are N-acyl substituents of D-alanine.</text>
        <dbReference type="EC" id="3.4.16.4"/>
    </reaction>
</comment>
<evidence type="ECO:0000256" key="14">
    <source>
        <dbReference type="ARBA" id="ARBA00049902"/>
    </source>
</evidence>
<dbReference type="Pfam" id="PF00912">
    <property type="entry name" value="Transgly"/>
    <property type="match status" value="1"/>
</dbReference>
<evidence type="ECO:0000256" key="9">
    <source>
        <dbReference type="ARBA" id="ARBA00022960"/>
    </source>
</evidence>
<keyword evidence="16" id="KW-1133">Transmembrane helix</keyword>
<dbReference type="SUPFAM" id="SSF56601">
    <property type="entry name" value="beta-lactamase/transpeptidase-like"/>
    <property type="match status" value="1"/>
</dbReference>
<evidence type="ECO:0000256" key="4">
    <source>
        <dbReference type="ARBA" id="ARBA00022645"/>
    </source>
</evidence>
<keyword evidence="5" id="KW-0645">Protease</keyword>
<protein>
    <submittedName>
        <fullName evidence="19">Penicillin-binding protein 1A</fullName>
    </submittedName>
</protein>
<dbReference type="GO" id="GO:0008955">
    <property type="term" value="F:peptidoglycan glycosyltransferase activity"/>
    <property type="evidence" value="ECO:0007669"/>
    <property type="project" value="UniProtKB-EC"/>
</dbReference>
<name>A0A285PGX9_9HYPH</name>
<evidence type="ECO:0000256" key="16">
    <source>
        <dbReference type="SAM" id="Phobius"/>
    </source>
</evidence>
<evidence type="ECO:0000256" key="6">
    <source>
        <dbReference type="ARBA" id="ARBA00022676"/>
    </source>
</evidence>
<evidence type="ECO:0000256" key="13">
    <source>
        <dbReference type="ARBA" id="ARBA00034000"/>
    </source>
</evidence>
<dbReference type="Pfam" id="PF00905">
    <property type="entry name" value="Transpeptidase"/>
    <property type="match status" value="1"/>
</dbReference>
<dbReference type="RefSeq" id="WP_097154885.1">
    <property type="nucleotide sequence ID" value="NZ_OBEL01000005.1"/>
</dbReference>
<evidence type="ECO:0000256" key="5">
    <source>
        <dbReference type="ARBA" id="ARBA00022670"/>
    </source>
</evidence>
<dbReference type="Gene3D" id="1.10.3810.10">
    <property type="entry name" value="Biosynthetic peptidoglycan transglycosylase-like"/>
    <property type="match status" value="1"/>
</dbReference>
<sequence>MTRSKKPSSPNKGAKAPGSQKRKAGARAPSDIQLSAEDRTTQPATKSKRATKGKGARKTSARKTKVAKSSKPNILFRAIRFLVYWGVILGIWGGIAVAGIVAYYGAQLPQSTDWQIPNRPPNVQILSHDGGLIANRGKTGGQEVRLSSLPPYLPDAVVAIEDHRFYSHFGFDPIGFTRAMVTNVIRGRLAQGGSTLTQQLAKNLFLEHKRTIERKVQELILAIWLETKFSKEEILEMYLNRVYFGAGATGVDAAARTYFNKPASVVTLAEAATIAGLLKAPSRLAPNRHPKRARARAKLVLAAMEREEFITPKERKLAMTMPVKAVARHKTNSLNYVADWVMEQLPAYIEDINEDIIVETTLDLRMQTLAERAISSALDTSGKKYGVGQGALVSATPMGAVRALVGGRSYQKSQFNRATKAKRQPGSAFKPFVYLASLELGNSPNGMRVDEPVRFGKWSPQNYSKKYMGQVSLRRALALSLNTVAAQLAFEVGPANVASTARRLGIHSKMANNPSIALGTSEVTPIELVGAYLPFANGGLRTDPYVISRILTKSGDVLYVHPALAGTQVIAPNVLANINSMMQETLISGTGKKALLPGRPAGGKTGTSQNYRDAWFVGYTANLVTGIWFGNDSGKATKKASGGNLPASAWKAYMVGAHNGMTIAALPGVSAQQLAASRKRLGAEANPWVNPDLLPEGQSAMPEPKPRGFFSRLFGLN</sequence>
<reference evidence="19 20" key="1">
    <citation type="submission" date="2017-09" db="EMBL/GenBank/DDBJ databases">
        <authorList>
            <person name="Ehlers B."/>
            <person name="Leendertz F.H."/>
        </authorList>
    </citation>
    <scope>NUCLEOTIDE SEQUENCE [LARGE SCALE GENOMIC DNA]</scope>
    <source>
        <strain evidence="19 20">DSM 18289</strain>
    </source>
</reference>
<dbReference type="UniPathway" id="UPA00219"/>
<keyword evidence="16" id="KW-0812">Transmembrane</keyword>
<dbReference type="InterPro" id="IPR001264">
    <property type="entry name" value="Glyco_trans_51"/>
</dbReference>
<dbReference type="InterPro" id="IPR036950">
    <property type="entry name" value="PBP_transglycosylase"/>
</dbReference>
<dbReference type="InterPro" id="IPR001460">
    <property type="entry name" value="PCN-bd_Tpept"/>
</dbReference>
<keyword evidence="10" id="KW-0573">Peptidoglycan synthesis</keyword>
<keyword evidence="6" id="KW-0328">Glycosyltransferase</keyword>
<proteinExistence type="inferred from homology"/>
<dbReference type="Gene3D" id="3.40.710.10">
    <property type="entry name" value="DD-peptidase/beta-lactamase superfamily"/>
    <property type="match status" value="1"/>
</dbReference>
<keyword evidence="9" id="KW-0133">Cell shape</keyword>
<comment type="similarity">
    <text evidence="3">In the N-terminal section; belongs to the glycosyltransferase 51 family.</text>
</comment>
<dbReference type="GO" id="GO:0030288">
    <property type="term" value="C:outer membrane-bounded periplasmic space"/>
    <property type="evidence" value="ECO:0007669"/>
    <property type="project" value="TreeGrafter"/>
</dbReference>
<comment type="similarity">
    <text evidence="2">In the C-terminal section; belongs to the transpeptidase family.</text>
</comment>
<feature type="compositionally biased region" description="Basic residues" evidence="15">
    <location>
        <begin position="46"/>
        <end position="67"/>
    </location>
</feature>
<feature type="domain" description="Glycosyl transferase family 51" evidence="18">
    <location>
        <begin position="139"/>
        <end position="304"/>
    </location>
</feature>
<accession>A0A285PGX9</accession>
<evidence type="ECO:0000256" key="2">
    <source>
        <dbReference type="ARBA" id="ARBA00007090"/>
    </source>
</evidence>
<dbReference type="SUPFAM" id="SSF53955">
    <property type="entry name" value="Lysozyme-like"/>
    <property type="match status" value="1"/>
</dbReference>
<comment type="catalytic activity">
    <reaction evidence="14">
        <text>[GlcNAc-(1-&gt;4)-Mur2Ac(oyl-L-Ala-gamma-D-Glu-L-Lys-D-Ala-D-Ala)](n)-di-trans,octa-cis-undecaprenyl diphosphate + beta-D-GlcNAc-(1-&gt;4)-Mur2Ac(oyl-L-Ala-gamma-D-Glu-L-Lys-D-Ala-D-Ala)-di-trans,octa-cis-undecaprenyl diphosphate = [GlcNAc-(1-&gt;4)-Mur2Ac(oyl-L-Ala-gamma-D-Glu-L-Lys-D-Ala-D-Ala)](n+1)-di-trans,octa-cis-undecaprenyl diphosphate + di-trans,octa-cis-undecaprenyl diphosphate + H(+)</text>
        <dbReference type="Rhea" id="RHEA:23708"/>
        <dbReference type="Rhea" id="RHEA-COMP:9602"/>
        <dbReference type="Rhea" id="RHEA-COMP:9603"/>
        <dbReference type="ChEBI" id="CHEBI:15378"/>
        <dbReference type="ChEBI" id="CHEBI:58405"/>
        <dbReference type="ChEBI" id="CHEBI:60033"/>
        <dbReference type="ChEBI" id="CHEBI:78435"/>
        <dbReference type="EC" id="2.4.99.28"/>
    </reaction>
</comment>
<dbReference type="Proteomes" id="UP000219439">
    <property type="component" value="Unassembled WGS sequence"/>
</dbReference>
<dbReference type="GO" id="GO:0006508">
    <property type="term" value="P:proteolysis"/>
    <property type="evidence" value="ECO:0007669"/>
    <property type="project" value="UniProtKB-KW"/>
</dbReference>
<keyword evidence="8" id="KW-0378">Hydrolase</keyword>
<dbReference type="AlphaFoldDB" id="A0A285PGX9"/>
<evidence type="ECO:0000256" key="12">
    <source>
        <dbReference type="ARBA" id="ARBA00023316"/>
    </source>
</evidence>
<dbReference type="OrthoDB" id="9766909at2"/>
<organism evidence="19 20">
    <name type="scientific">Cohaesibacter gelatinilyticus</name>
    <dbReference type="NCBI Taxonomy" id="372072"/>
    <lineage>
        <taxon>Bacteria</taxon>
        <taxon>Pseudomonadati</taxon>
        <taxon>Pseudomonadota</taxon>
        <taxon>Alphaproteobacteria</taxon>
        <taxon>Hyphomicrobiales</taxon>
        <taxon>Cohaesibacteraceae</taxon>
    </lineage>
</organism>
<keyword evidence="20" id="KW-1185">Reference proteome</keyword>
<feature type="domain" description="Penicillin-binding protein transpeptidase" evidence="17">
    <location>
        <begin position="398"/>
        <end position="621"/>
    </location>
</feature>
<evidence type="ECO:0000256" key="1">
    <source>
        <dbReference type="ARBA" id="ARBA00004752"/>
    </source>
</evidence>
<keyword evidence="12" id="KW-0961">Cell wall biogenesis/degradation</keyword>
<dbReference type="NCBIfam" id="TIGR02074">
    <property type="entry name" value="PBP_1a_fam"/>
    <property type="match status" value="1"/>
</dbReference>
<dbReference type="PANTHER" id="PTHR32282:SF33">
    <property type="entry name" value="PEPTIDOGLYCAN GLYCOSYLTRANSFERASE"/>
    <property type="match status" value="1"/>
</dbReference>
<evidence type="ECO:0000313" key="19">
    <source>
        <dbReference type="EMBL" id="SNZ20507.1"/>
    </source>
</evidence>